<comment type="caution">
    <text evidence="1">The sequence shown here is derived from an EMBL/GenBank/DDBJ whole genome shotgun (WGS) entry which is preliminary data.</text>
</comment>
<dbReference type="AlphaFoldDB" id="A0A8X6XQD7"/>
<evidence type="ECO:0000313" key="2">
    <source>
        <dbReference type="Proteomes" id="UP000886998"/>
    </source>
</evidence>
<name>A0A8X6XQD7_9ARAC</name>
<dbReference type="Proteomes" id="UP000886998">
    <property type="component" value="Unassembled WGS sequence"/>
</dbReference>
<protein>
    <submittedName>
        <fullName evidence="1">Uncharacterized protein</fullName>
    </submittedName>
</protein>
<organism evidence="1 2">
    <name type="scientific">Trichonephila inaurata madagascariensis</name>
    <dbReference type="NCBI Taxonomy" id="2747483"/>
    <lineage>
        <taxon>Eukaryota</taxon>
        <taxon>Metazoa</taxon>
        <taxon>Ecdysozoa</taxon>
        <taxon>Arthropoda</taxon>
        <taxon>Chelicerata</taxon>
        <taxon>Arachnida</taxon>
        <taxon>Araneae</taxon>
        <taxon>Araneomorphae</taxon>
        <taxon>Entelegynae</taxon>
        <taxon>Araneoidea</taxon>
        <taxon>Nephilidae</taxon>
        <taxon>Trichonephila</taxon>
        <taxon>Trichonephila inaurata</taxon>
    </lineage>
</organism>
<keyword evidence="2" id="KW-1185">Reference proteome</keyword>
<proteinExistence type="predicted"/>
<dbReference type="EMBL" id="BMAV01011974">
    <property type="protein sequence ID" value="GFY58252.1"/>
    <property type="molecule type" value="Genomic_DNA"/>
</dbReference>
<accession>A0A8X6XQD7</accession>
<sequence>MRPSTNTAITYGKIERGSSACWISTTVHVLLDGYNSTCPAGCLQQHMSCWMLQHTDSLSVRFVWGLPVSDKHWVVPCYIHISLRCTVMISLQSVCCAI</sequence>
<gene>
    <name evidence="1" type="ORF">TNIN_433731</name>
</gene>
<reference evidence="1" key="1">
    <citation type="submission" date="2020-08" db="EMBL/GenBank/DDBJ databases">
        <title>Multicomponent nature underlies the extraordinary mechanical properties of spider dragline silk.</title>
        <authorList>
            <person name="Kono N."/>
            <person name="Nakamura H."/>
            <person name="Mori M."/>
            <person name="Yoshida Y."/>
            <person name="Ohtoshi R."/>
            <person name="Malay A.D."/>
            <person name="Moran D.A.P."/>
            <person name="Tomita M."/>
            <person name="Numata K."/>
            <person name="Arakawa K."/>
        </authorList>
    </citation>
    <scope>NUCLEOTIDE SEQUENCE</scope>
</reference>
<evidence type="ECO:0000313" key="1">
    <source>
        <dbReference type="EMBL" id="GFY58252.1"/>
    </source>
</evidence>